<evidence type="ECO:0000313" key="3">
    <source>
        <dbReference type="EMBL" id="CNI22147.1"/>
    </source>
</evidence>
<accession>A0AA36LMR0</accession>
<dbReference type="Pfam" id="PF04449">
    <property type="entry name" value="Fimbrial_CS1"/>
    <property type="match status" value="1"/>
</dbReference>
<feature type="signal peptide" evidence="2">
    <location>
        <begin position="1"/>
        <end position="23"/>
    </location>
</feature>
<organism evidence="3 4">
    <name type="scientific">Yersinia mollaretii</name>
    <dbReference type="NCBI Taxonomy" id="33060"/>
    <lineage>
        <taxon>Bacteria</taxon>
        <taxon>Pseudomonadati</taxon>
        <taxon>Pseudomonadota</taxon>
        <taxon>Gammaproteobacteria</taxon>
        <taxon>Enterobacterales</taxon>
        <taxon>Yersiniaceae</taxon>
        <taxon>Yersinia</taxon>
    </lineage>
</organism>
<gene>
    <name evidence="3" type="ORF">ERS008502_02603</name>
</gene>
<keyword evidence="2" id="KW-0732">Signal</keyword>
<comment type="caution">
    <text evidence="3">The sequence shown here is derived from an EMBL/GenBank/DDBJ whole genome shotgun (WGS) entry which is preliminary data.</text>
</comment>
<evidence type="ECO:0000313" key="4">
    <source>
        <dbReference type="Proteomes" id="UP000040841"/>
    </source>
</evidence>
<dbReference type="AlphaFoldDB" id="A0AA36LMR0"/>
<name>A0AA36LMR0_YERMO</name>
<evidence type="ECO:0000256" key="1">
    <source>
        <dbReference type="SAM" id="MobiDB-lite"/>
    </source>
</evidence>
<dbReference type="EMBL" id="CQBM01000006">
    <property type="protein sequence ID" value="CNI22147.1"/>
    <property type="molecule type" value="Genomic_DNA"/>
</dbReference>
<dbReference type="Gene3D" id="2.60.40.2040">
    <property type="entry name" value="CFA/I fimbrial subunit E, pilin domain"/>
    <property type="match status" value="1"/>
</dbReference>
<dbReference type="RefSeq" id="WP_049610921.1">
    <property type="nucleotide sequence ID" value="NZ_CABMMJ010000006.1"/>
</dbReference>
<proteinExistence type="predicted"/>
<protein>
    <submittedName>
        <fullName evidence="3">Alpha-related fimbriae minor subunit 1</fullName>
    </submittedName>
</protein>
<sequence>MMKKTLLSIMTMAALVSSATATAETKDIIVSAEIPSVITVKKSSGGDIDSIKLASVPGSTDKYEAKEKIKAHNNGEAVKVRVRSNLELTSTKYPEKKFDELSVTLGGHMLSDVIVLPVELKDGADTELVITGKSPEGAETGDTYSGTLELSLETDS</sequence>
<feature type="region of interest" description="Disordered" evidence="1">
    <location>
        <begin position="133"/>
        <end position="156"/>
    </location>
</feature>
<dbReference type="GO" id="GO:0009289">
    <property type="term" value="C:pilus"/>
    <property type="evidence" value="ECO:0007669"/>
    <property type="project" value="InterPro"/>
</dbReference>
<evidence type="ECO:0000256" key="2">
    <source>
        <dbReference type="SAM" id="SignalP"/>
    </source>
</evidence>
<dbReference type="Proteomes" id="UP000040841">
    <property type="component" value="Unassembled WGS sequence"/>
</dbReference>
<reference evidence="3 4" key="1">
    <citation type="submission" date="2015-03" db="EMBL/GenBank/DDBJ databases">
        <authorList>
            <consortium name="Pathogen Informatics"/>
            <person name="Murphy D."/>
        </authorList>
    </citation>
    <scope>NUCLEOTIDE SEQUENCE [LARGE SCALE GENOMIC DNA]</scope>
    <source>
        <strain evidence="3 4">FE82747</strain>
    </source>
</reference>
<dbReference type="InterPro" id="IPR007540">
    <property type="entry name" value="Fimbrial_CS1-type"/>
</dbReference>
<feature type="chain" id="PRO_5041240550" evidence="2">
    <location>
        <begin position="24"/>
        <end position="156"/>
    </location>
</feature>